<organism evidence="5 6">
    <name type="scientific">Methanobrevibacter cuticularis</name>
    <dbReference type="NCBI Taxonomy" id="47311"/>
    <lineage>
        <taxon>Archaea</taxon>
        <taxon>Methanobacteriati</taxon>
        <taxon>Methanobacteriota</taxon>
        <taxon>Methanomada group</taxon>
        <taxon>Methanobacteria</taxon>
        <taxon>Methanobacteriales</taxon>
        <taxon>Methanobacteriaceae</taxon>
        <taxon>Methanobrevibacter</taxon>
    </lineage>
</organism>
<sequence length="138" mass="15998">MVFMLIIFLSVFSNLKGLNLLNSENITNIKMIYGRIMMVDRKQIAMDFAESLDYLEIEKIILFGSVARMEDKKNSDIDILIIAKDKYKVEDEIYSKAFNIYLNDDEDISVILLSTEDYKYNENSDFIANIEKEGILIG</sequence>
<evidence type="ECO:0000313" key="6">
    <source>
        <dbReference type="Proteomes" id="UP000077275"/>
    </source>
</evidence>
<feature type="domain" description="Polymerase beta nucleotidyltransferase" evidence="4">
    <location>
        <begin position="54"/>
        <end position="137"/>
    </location>
</feature>
<keyword evidence="6" id="KW-1185">Reference proteome</keyword>
<protein>
    <recommendedName>
        <fullName evidence="1">protein adenylyltransferase</fullName>
        <ecNumber evidence="1">2.7.7.108</ecNumber>
    </recommendedName>
</protein>
<dbReference type="AlphaFoldDB" id="A0A166DLA5"/>
<reference evidence="5 6" key="1">
    <citation type="submission" date="2016-04" db="EMBL/GenBank/DDBJ databases">
        <title>Genome sequence of Methanobrevibacter cuticularis DSM 11139.</title>
        <authorList>
            <person name="Poehlein A."/>
            <person name="Seedorf H."/>
            <person name="Daniel R."/>
        </authorList>
    </citation>
    <scope>NUCLEOTIDE SEQUENCE [LARGE SCALE GENOMIC DNA]</scope>
    <source>
        <strain evidence="5 6">DSM 11139</strain>
    </source>
</reference>
<dbReference type="Gene3D" id="3.30.460.10">
    <property type="entry name" value="Beta Polymerase, domain 2"/>
    <property type="match status" value="1"/>
</dbReference>
<dbReference type="InterPro" id="IPR043519">
    <property type="entry name" value="NT_sf"/>
</dbReference>
<dbReference type="PANTHER" id="PTHR33933">
    <property type="entry name" value="NUCLEOTIDYLTRANSFERASE"/>
    <property type="match status" value="1"/>
</dbReference>
<dbReference type="GO" id="GO:0070733">
    <property type="term" value="F:AMPylase activity"/>
    <property type="evidence" value="ECO:0007669"/>
    <property type="project" value="UniProtKB-EC"/>
</dbReference>
<dbReference type="PATRIC" id="fig|47311.3.peg.1452"/>
<evidence type="ECO:0000256" key="2">
    <source>
        <dbReference type="ARBA" id="ARBA00047518"/>
    </source>
</evidence>
<dbReference type="EC" id="2.7.7.108" evidence="1"/>
<gene>
    <name evidence="5" type="ORF">MBCUT_13270</name>
</gene>
<proteinExistence type="predicted"/>
<dbReference type="SUPFAM" id="SSF81301">
    <property type="entry name" value="Nucleotidyltransferase"/>
    <property type="match status" value="1"/>
</dbReference>
<comment type="catalytic activity">
    <reaction evidence="3">
        <text>L-tyrosyl-[protein] + ATP = O-(5'-adenylyl)-L-tyrosyl-[protein] + diphosphate</text>
        <dbReference type="Rhea" id="RHEA:54288"/>
        <dbReference type="Rhea" id="RHEA-COMP:10136"/>
        <dbReference type="Rhea" id="RHEA-COMP:13846"/>
        <dbReference type="ChEBI" id="CHEBI:30616"/>
        <dbReference type="ChEBI" id="CHEBI:33019"/>
        <dbReference type="ChEBI" id="CHEBI:46858"/>
        <dbReference type="ChEBI" id="CHEBI:83624"/>
        <dbReference type="EC" id="2.7.7.108"/>
    </reaction>
</comment>
<keyword evidence="5" id="KW-0808">Transferase</keyword>
<comment type="catalytic activity">
    <reaction evidence="2">
        <text>O-(5'-adenylyl)-L-tyrosyl-[protein] + ATP = O-[5'-(adenylyl-(5'-&gt;3')-adenylyl)]-L-tyrosyl-[protein] + diphosphate</text>
        <dbReference type="Rhea" id="RHEA:66528"/>
        <dbReference type="Rhea" id="RHEA-COMP:13846"/>
        <dbReference type="Rhea" id="RHEA-COMP:17046"/>
        <dbReference type="ChEBI" id="CHEBI:30616"/>
        <dbReference type="ChEBI" id="CHEBI:33019"/>
        <dbReference type="ChEBI" id="CHEBI:83624"/>
        <dbReference type="ChEBI" id="CHEBI:167160"/>
    </reaction>
</comment>
<dbReference type="EMBL" id="LWMW01000109">
    <property type="protein sequence ID" value="KZX15716.1"/>
    <property type="molecule type" value="Genomic_DNA"/>
</dbReference>
<comment type="caution">
    <text evidence="5">The sequence shown here is derived from an EMBL/GenBank/DDBJ whole genome shotgun (WGS) entry which is preliminary data.</text>
</comment>
<dbReference type="InterPro" id="IPR052548">
    <property type="entry name" value="Type_VII_TA_antitoxin"/>
</dbReference>
<dbReference type="Proteomes" id="UP000077275">
    <property type="component" value="Unassembled WGS sequence"/>
</dbReference>
<dbReference type="STRING" id="47311.MBCUT_13270"/>
<dbReference type="Pfam" id="PF18765">
    <property type="entry name" value="Polbeta"/>
    <property type="match status" value="1"/>
</dbReference>
<evidence type="ECO:0000256" key="3">
    <source>
        <dbReference type="ARBA" id="ARBA00048696"/>
    </source>
</evidence>
<name>A0A166DLA5_9EURY</name>
<dbReference type="InterPro" id="IPR041633">
    <property type="entry name" value="Polbeta"/>
</dbReference>
<accession>A0A166DLA5</accession>
<evidence type="ECO:0000313" key="5">
    <source>
        <dbReference type="EMBL" id="KZX15716.1"/>
    </source>
</evidence>
<evidence type="ECO:0000256" key="1">
    <source>
        <dbReference type="ARBA" id="ARBA00034531"/>
    </source>
</evidence>
<dbReference type="CDD" id="cd05403">
    <property type="entry name" value="NT_KNTase_like"/>
    <property type="match status" value="1"/>
</dbReference>
<evidence type="ECO:0000259" key="4">
    <source>
        <dbReference type="Pfam" id="PF18765"/>
    </source>
</evidence>
<dbReference type="PANTHER" id="PTHR33933:SF1">
    <property type="entry name" value="PROTEIN ADENYLYLTRANSFERASE MNTA-RELATED"/>
    <property type="match status" value="1"/>
</dbReference>